<dbReference type="GO" id="GO:0055085">
    <property type="term" value="P:transmembrane transport"/>
    <property type="evidence" value="ECO:0007669"/>
    <property type="project" value="InterPro"/>
</dbReference>
<dbReference type="InterPro" id="IPR050366">
    <property type="entry name" value="BP-dependent_transpt_permease"/>
</dbReference>
<keyword evidence="5 7" id="KW-1133">Transmembrane helix</keyword>
<dbReference type="GO" id="GO:0005886">
    <property type="term" value="C:plasma membrane"/>
    <property type="evidence" value="ECO:0007669"/>
    <property type="project" value="UniProtKB-SubCell"/>
</dbReference>
<sequence length="277" mass="30166">MKIFGHKPTLSAWFGLTVMSIFIFASVLTPLLAPYGQSQNVGSTWNEPSMTMLLGADQIGRDMLTRIMYGSRMTIGVALAITLLSFFIGIVLGFIGAVRGGWVDLFFTRLVDVMLSIPNLIFALIILGVFGSSIPVLILTIAVLDSTRVFRLARALGMNLAVLEYVEAARLRGEGLWWIIRREILPNAWAPLVSEFGLRFCFNFLFIAGLSFLGLGIQPPYADLGGMVRENAAAINFGMMAPIYPAAAIALLTVSVNQVVDWMLSIDARPSGAQAEL</sequence>
<keyword evidence="6 7" id="KW-0472">Membrane</keyword>
<dbReference type="PANTHER" id="PTHR43386:SF25">
    <property type="entry name" value="PEPTIDE ABC TRANSPORTER PERMEASE PROTEIN"/>
    <property type="match status" value="1"/>
</dbReference>
<evidence type="ECO:0000256" key="6">
    <source>
        <dbReference type="ARBA" id="ARBA00023136"/>
    </source>
</evidence>
<feature type="transmembrane region" description="Helical" evidence="7">
    <location>
        <begin position="12"/>
        <end position="33"/>
    </location>
</feature>
<evidence type="ECO:0000313" key="10">
    <source>
        <dbReference type="Proteomes" id="UP000055019"/>
    </source>
</evidence>
<dbReference type="Gene3D" id="1.10.3720.10">
    <property type="entry name" value="MetI-like"/>
    <property type="match status" value="1"/>
</dbReference>
<dbReference type="OrthoDB" id="9783218at2"/>
<proteinExistence type="inferred from homology"/>
<dbReference type="RefSeq" id="WP_061150828.1">
    <property type="nucleotide sequence ID" value="NZ_FCOM02000047.1"/>
</dbReference>
<dbReference type="InterPro" id="IPR035906">
    <property type="entry name" value="MetI-like_sf"/>
</dbReference>
<feature type="transmembrane region" description="Helical" evidence="7">
    <location>
        <begin position="233"/>
        <end position="254"/>
    </location>
</feature>
<evidence type="ECO:0000256" key="1">
    <source>
        <dbReference type="ARBA" id="ARBA00004651"/>
    </source>
</evidence>
<name>A0A158KQT6_9BURK</name>
<dbReference type="EMBL" id="FCOM02000047">
    <property type="protein sequence ID" value="SAL83492.1"/>
    <property type="molecule type" value="Genomic_DNA"/>
</dbReference>
<dbReference type="Proteomes" id="UP000055019">
    <property type="component" value="Unassembled WGS sequence"/>
</dbReference>
<evidence type="ECO:0000313" key="9">
    <source>
        <dbReference type="EMBL" id="SAL83492.1"/>
    </source>
</evidence>
<evidence type="ECO:0000256" key="7">
    <source>
        <dbReference type="RuleBase" id="RU363032"/>
    </source>
</evidence>
<comment type="caution">
    <text evidence="9">The sequence shown here is derived from an EMBL/GenBank/DDBJ whole genome shotgun (WGS) entry which is preliminary data.</text>
</comment>
<dbReference type="CDD" id="cd06261">
    <property type="entry name" value="TM_PBP2"/>
    <property type="match status" value="1"/>
</dbReference>
<dbReference type="PROSITE" id="PS50928">
    <property type="entry name" value="ABC_TM1"/>
    <property type="match status" value="1"/>
</dbReference>
<evidence type="ECO:0000259" key="8">
    <source>
        <dbReference type="PROSITE" id="PS50928"/>
    </source>
</evidence>
<feature type="transmembrane region" description="Helical" evidence="7">
    <location>
        <begin position="200"/>
        <end position="221"/>
    </location>
</feature>
<evidence type="ECO:0000256" key="4">
    <source>
        <dbReference type="ARBA" id="ARBA00022692"/>
    </source>
</evidence>
<protein>
    <submittedName>
        <fullName evidence="9">Binding-protein-dependent transport systems inner membrane component</fullName>
    </submittedName>
</protein>
<feature type="transmembrane region" description="Helical" evidence="7">
    <location>
        <begin position="117"/>
        <end position="144"/>
    </location>
</feature>
<gene>
    <name evidence="9" type="ORF">AWB74_06618</name>
</gene>
<dbReference type="AlphaFoldDB" id="A0A158KQT6"/>
<comment type="similarity">
    <text evidence="7">Belongs to the binding-protein-dependent transport system permease family.</text>
</comment>
<evidence type="ECO:0000256" key="3">
    <source>
        <dbReference type="ARBA" id="ARBA00022475"/>
    </source>
</evidence>
<accession>A0A158KQT6</accession>
<evidence type="ECO:0000256" key="2">
    <source>
        <dbReference type="ARBA" id="ARBA00022448"/>
    </source>
</evidence>
<dbReference type="SUPFAM" id="SSF161098">
    <property type="entry name" value="MetI-like"/>
    <property type="match status" value="1"/>
</dbReference>
<keyword evidence="10" id="KW-1185">Reference proteome</keyword>
<keyword evidence="3" id="KW-1003">Cell membrane</keyword>
<feature type="domain" description="ABC transmembrane type-1" evidence="8">
    <location>
        <begin position="71"/>
        <end position="264"/>
    </location>
</feature>
<dbReference type="Pfam" id="PF00528">
    <property type="entry name" value="BPD_transp_1"/>
    <property type="match status" value="1"/>
</dbReference>
<dbReference type="PANTHER" id="PTHR43386">
    <property type="entry name" value="OLIGOPEPTIDE TRANSPORT SYSTEM PERMEASE PROTEIN APPC"/>
    <property type="match status" value="1"/>
</dbReference>
<organism evidence="9 10">
    <name type="scientific">Caballeronia arvi</name>
    <dbReference type="NCBI Taxonomy" id="1777135"/>
    <lineage>
        <taxon>Bacteria</taxon>
        <taxon>Pseudomonadati</taxon>
        <taxon>Pseudomonadota</taxon>
        <taxon>Betaproteobacteria</taxon>
        <taxon>Burkholderiales</taxon>
        <taxon>Burkholderiaceae</taxon>
        <taxon>Caballeronia</taxon>
    </lineage>
</organism>
<keyword evidence="4 7" id="KW-0812">Transmembrane</keyword>
<reference evidence="9" key="1">
    <citation type="submission" date="2016-01" db="EMBL/GenBank/DDBJ databases">
        <authorList>
            <person name="Peeters C."/>
        </authorList>
    </citation>
    <scope>NUCLEOTIDE SEQUENCE [LARGE SCALE GENOMIC DNA]</scope>
    <source>
        <strain evidence="9">LMG 29317</strain>
    </source>
</reference>
<comment type="subcellular location">
    <subcellularLocation>
        <location evidence="1 7">Cell membrane</location>
        <topology evidence="1 7">Multi-pass membrane protein</topology>
    </subcellularLocation>
</comment>
<dbReference type="InterPro" id="IPR000515">
    <property type="entry name" value="MetI-like"/>
</dbReference>
<keyword evidence="2 7" id="KW-0813">Transport</keyword>
<feature type="transmembrane region" description="Helical" evidence="7">
    <location>
        <begin position="73"/>
        <end position="97"/>
    </location>
</feature>
<evidence type="ECO:0000256" key="5">
    <source>
        <dbReference type="ARBA" id="ARBA00022989"/>
    </source>
</evidence>